<sequence length="256" mass="28516">MDKVYYLPGEGSEFSLKDLKDNNKQYIGCIKRYESLGEIKKIRIEFKDNVKKPINIENFSKATSEIDIKENLVTYKSLKDVPGVLITCIYQTPAETTFYTKRQISFFIRRGNKNKNVTIFATSNDKTVDQYVDNSTSCITAIVATVILSCIVVIIVAHMIVRRTRKRKMENGLSSSISFSGSSSFSRSSNKGSNGMIGIKKTTTGKPKNAFNLIVIKMDKNGNDSKTSTSSNNVTGTPISTNLGKNHFKNVKFAAK</sequence>
<feature type="compositionally biased region" description="Low complexity" evidence="1">
    <location>
        <begin position="174"/>
        <end position="201"/>
    </location>
</feature>
<organism evidence="3 4">
    <name type="scientific">Strongyloides venezuelensis</name>
    <name type="common">Threadworm</name>
    <dbReference type="NCBI Taxonomy" id="75913"/>
    <lineage>
        <taxon>Eukaryota</taxon>
        <taxon>Metazoa</taxon>
        <taxon>Ecdysozoa</taxon>
        <taxon>Nematoda</taxon>
        <taxon>Chromadorea</taxon>
        <taxon>Rhabditida</taxon>
        <taxon>Tylenchina</taxon>
        <taxon>Panagrolaimomorpha</taxon>
        <taxon>Strongyloidoidea</taxon>
        <taxon>Strongyloididae</taxon>
        <taxon>Strongyloides</taxon>
    </lineage>
</organism>
<evidence type="ECO:0000256" key="2">
    <source>
        <dbReference type="SAM" id="Phobius"/>
    </source>
</evidence>
<dbReference type="CDD" id="cd12087">
    <property type="entry name" value="TM_EGFR-like"/>
    <property type="match status" value="1"/>
</dbReference>
<keyword evidence="2" id="KW-0472">Membrane</keyword>
<evidence type="ECO:0000256" key="1">
    <source>
        <dbReference type="SAM" id="MobiDB-lite"/>
    </source>
</evidence>
<keyword evidence="2" id="KW-0812">Transmembrane</keyword>
<reference evidence="4" key="2">
    <citation type="submission" date="2015-08" db="UniProtKB">
        <authorList>
            <consortium name="WormBaseParasite"/>
        </authorList>
    </citation>
    <scope>IDENTIFICATION</scope>
</reference>
<proteinExistence type="predicted"/>
<dbReference type="WBParaSite" id="SVE_1801300.1">
    <property type="protein sequence ID" value="SVE_1801300.1"/>
    <property type="gene ID" value="SVE_1801300"/>
</dbReference>
<keyword evidence="3" id="KW-1185">Reference proteome</keyword>
<feature type="compositionally biased region" description="Polar residues" evidence="1">
    <location>
        <begin position="224"/>
        <end position="241"/>
    </location>
</feature>
<dbReference type="AlphaFoldDB" id="A0A0K0FZY1"/>
<dbReference type="Proteomes" id="UP000035680">
    <property type="component" value="Unassembled WGS sequence"/>
</dbReference>
<feature type="region of interest" description="Disordered" evidence="1">
    <location>
        <begin position="222"/>
        <end position="241"/>
    </location>
</feature>
<keyword evidence="2" id="KW-1133">Transmembrane helix</keyword>
<name>A0A0K0FZY1_STRVS</name>
<feature type="region of interest" description="Disordered" evidence="1">
    <location>
        <begin position="172"/>
        <end position="201"/>
    </location>
</feature>
<evidence type="ECO:0000313" key="4">
    <source>
        <dbReference type="WBParaSite" id="SVE_1801300.1"/>
    </source>
</evidence>
<accession>A0A0K0FZY1</accession>
<protein>
    <submittedName>
        <fullName evidence="4">Ephrin RBD domain-containing protein</fullName>
    </submittedName>
</protein>
<feature type="transmembrane region" description="Helical" evidence="2">
    <location>
        <begin position="139"/>
        <end position="161"/>
    </location>
</feature>
<evidence type="ECO:0000313" key="3">
    <source>
        <dbReference type="Proteomes" id="UP000035680"/>
    </source>
</evidence>
<reference evidence="3" key="1">
    <citation type="submission" date="2014-07" db="EMBL/GenBank/DDBJ databases">
        <authorList>
            <person name="Martin A.A"/>
            <person name="De Silva N."/>
        </authorList>
    </citation>
    <scope>NUCLEOTIDE SEQUENCE</scope>
</reference>